<accession>A0A6G0VJH3</accession>
<sequence length="197" mass="22842">MYYTRKIYVGYVFGGGRGMWGLGTRGLGTRCQNRLFHTTEGASIIALNETCRGYANRDILIPGRIAGRTQYSDFIPTSILKEPKDDSENNNFIKTMKFHHVKTNQMRDLNDITVTQEQVEEQIQQTYVLSLLLKFVTSKTRQEKYEDPLQLEEKWTQVNTNDLLEATAPSEKVLATIPEEFRNSRDFHYRGEECKNM</sequence>
<reference evidence="1 2" key="1">
    <citation type="submission" date="2019-08" db="EMBL/GenBank/DDBJ databases">
        <title>Whole genome of Aphis craccivora.</title>
        <authorList>
            <person name="Voronova N.V."/>
            <person name="Shulinski R.S."/>
            <person name="Bandarenka Y.V."/>
            <person name="Zhorov D.G."/>
            <person name="Warner D."/>
        </authorList>
    </citation>
    <scope>NUCLEOTIDE SEQUENCE [LARGE SCALE GENOMIC DNA]</scope>
    <source>
        <strain evidence="1">180601</strain>
        <tissue evidence="1">Whole Body</tissue>
    </source>
</reference>
<name>A0A6G0VJH3_APHCR</name>
<evidence type="ECO:0000313" key="2">
    <source>
        <dbReference type="Proteomes" id="UP000478052"/>
    </source>
</evidence>
<evidence type="ECO:0000313" key="1">
    <source>
        <dbReference type="EMBL" id="KAF0691012.1"/>
    </source>
</evidence>
<dbReference type="AlphaFoldDB" id="A0A6G0VJH3"/>
<dbReference type="EMBL" id="VUJU01016073">
    <property type="protein sequence ID" value="KAF0691012.1"/>
    <property type="molecule type" value="Genomic_DNA"/>
</dbReference>
<proteinExistence type="predicted"/>
<gene>
    <name evidence="1" type="ORF">FWK35_00034136</name>
</gene>
<comment type="caution">
    <text evidence="1">The sequence shown here is derived from an EMBL/GenBank/DDBJ whole genome shotgun (WGS) entry which is preliminary data.</text>
</comment>
<keyword evidence="2" id="KW-1185">Reference proteome</keyword>
<protein>
    <submittedName>
        <fullName evidence="1">Envelope fusion protein</fullName>
    </submittedName>
</protein>
<dbReference type="OrthoDB" id="6629081at2759"/>
<dbReference type="Proteomes" id="UP000478052">
    <property type="component" value="Unassembled WGS sequence"/>
</dbReference>
<organism evidence="1 2">
    <name type="scientific">Aphis craccivora</name>
    <name type="common">Cowpea aphid</name>
    <dbReference type="NCBI Taxonomy" id="307492"/>
    <lineage>
        <taxon>Eukaryota</taxon>
        <taxon>Metazoa</taxon>
        <taxon>Ecdysozoa</taxon>
        <taxon>Arthropoda</taxon>
        <taxon>Hexapoda</taxon>
        <taxon>Insecta</taxon>
        <taxon>Pterygota</taxon>
        <taxon>Neoptera</taxon>
        <taxon>Paraneoptera</taxon>
        <taxon>Hemiptera</taxon>
        <taxon>Sternorrhyncha</taxon>
        <taxon>Aphidomorpha</taxon>
        <taxon>Aphidoidea</taxon>
        <taxon>Aphididae</taxon>
        <taxon>Aphidini</taxon>
        <taxon>Aphis</taxon>
        <taxon>Aphis</taxon>
    </lineage>
</organism>